<dbReference type="InterPro" id="IPR007852">
    <property type="entry name" value="Cdc73/Parafibromin"/>
</dbReference>
<evidence type="ECO:0000313" key="7">
    <source>
        <dbReference type="EMBL" id="ODN78641.1"/>
    </source>
</evidence>
<dbReference type="AlphaFoldDB" id="A0A1E3HT68"/>
<evidence type="ECO:0000256" key="3">
    <source>
        <dbReference type="ARBA" id="ARBA00023163"/>
    </source>
</evidence>
<dbReference type="GeneID" id="30155542"/>
<evidence type="ECO:0000256" key="2">
    <source>
        <dbReference type="ARBA" id="ARBA00010427"/>
    </source>
</evidence>
<dbReference type="PANTHER" id="PTHR12466:SF8">
    <property type="entry name" value="PARAFIBROMIN"/>
    <property type="match status" value="1"/>
</dbReference>
<feature type="domain" description="Cell division control protein 73 C-terminal" evidence="6">
    <location>
        <begin position="254"/>
        <end position="415"/>
    </location>
</feature>
<dbReference type="FunFam" id="3.40.50.11990:FF:000004">
    <property type="entry name" value="Potential RNA Pol II elongation accessory factor"/>
    <property type="match status" value="1"/>
</dbReference>
<evidence type="ECO:0000256" key="5">
    <source>
        <dbReference type="SAM" id="MobiDB-lite"/>
    </source>
</evidence>
<gene>
    <name evidence="7" type="ORF">L202_04233</name>
</gene>
<evidence type="ECO:0000313" key="8">
    <source>
        <dbReference type="Proteomes" id="UP000094065"/>
    </source>
</evidence>
<dbReference type="PANTHER" id="PTHR12466">
    <property type="entry name" value="CDC73 DOMAIN PROTEIN"/>
    <property type="match status" value="1"/>
</dbReference>
<dbReference type="InterPro" id="IPR031336">
    <property type="entry name" value="CDC73_C"/>
</dbReference>
<comment type="subcellular location">
    <subcellularLocation>
        <location evidence="1">Nucleus</location>
    </subcellularLocation>
</comment>
<keyword evidence="4" id="KW-0539">Nucleus</keyword>
<organism evidence="7 8">
    <name type="scientific">Cryptococcus amylolentus CBS 6039</name>
    <dbReference type="NCBI Taxonomy" id="1295533"/>
    <lineage>
        <taxon>Eukaryota</taxon>
        <taxon>Fungi</taxon>
        <taxon>Dikarya</taxon>
        <taxon>Basidiomycota</taxon>
        <taxon>Agaricomycotina</taxon>
        <taxon>Tremellomycetes</taxon>
        <taxon>Tremellales</taxon>
        <taxon>Cryptococcaceae</taxon>
        <taxon>Cryptococcus</taxon>
    </lineage>
</organism>
<protein>
    <recommendedName>
        <fullName evidence="6">Cell division control protein 73 C-terminal domain-containing protein</fullName>
    </recommendedName>
</protein>
<dbReference type="InterPro" id="IPR038103">
    <property type="entry name" value="CDC73_C_sf"/>
</dbReference>
<evidence type="ECO:0000256" key="1">
    <source>
        <dbReference type="ARBA" id="ARBA00004123"/>
    </source>
</evidence>
<dbReference type="EMBL" id="AWGJ01000006">
    <property type="protein sequence ID" value="ODN78641.1"/>
    <property type="molecule type" value="Genomic_DNA"/>
</dbReference>
<dbReference type="RefSeq" id="XP_018993687.1">
    <property type="nucleotide sequence ID" value="XM_019138251.1"/>
</dbReference>
<evidence type="ECO:0000256" key="4">
    <source>
        <dbReference type="ARBA" id="ARBA00023242"/>
    </source>
</evidence>
<dbReference type="GO" id="GO:0032968">
    <property type="term" value="P:positive regulation of transcription elongation by RNA polymerase II"/>
    <property type="evidence" value="ECO:0007669"/>
    <property type="project" value="TreeGrafter"/>
</dbReference>
<keyword evidence="8" id="KW-1185">Reference proteome</keyword>
<sequence length="420" mass="46035">MASPTDALDLLRTSITNNTPPTLLTAASDPSPTLALASYLSFPSSPSPIQLSKDTATRFSSKIGSVDEFYNVGQLYLAWVERESGVRDYLMKGQAGGVGYVAITDRRVVVDYLLGSGDGEGRIVARGEEGAKSQAAEASAASATAEALPSALEATQSGPSSAAVPSKRKYEVDVADREFCRKLRTEEVELRDRNSALRSAGGGKNNAFESFAKNVIHDKIKALRTSLADSKGGKSAAPVLAPQPDLNRAKKARSTNPIIVISSSPTSLITMWNVKKFLEQGVFESSEQARQREASQGNAKAEDMVPVVRKRTGPHGDVTSKYYVVDSADALAKFGQDAWDRVICVITTGQAWQFKPYKWQDPRVLFQNVKGVYFHWNNEPVNPTVKDWNVTEMKIDKNRRHTDRQTVADFWRIMDGAKRR</sequence>
<comment type="similarity">
    <text evidence="2">Belongs to the CDC73 family.</text>
</comment>
<comment type="caution">
    <text evidence="7">The sequence shown here is derived from an EMBL/GenBank/DDBJ whole genome shotgun (WGS) entry which is preliminary data.</text>
</comment>
<dbReference type="OrthoDB" id="2186602at2759"/>
<reference evidence="7 8" key="1">
    <citation type="submission" date="2016-06" db="EMBL/GenBank/DDBJ databases">
        <title>Evolution of pathogenesis and genome organization in the Tremellales.</title>
        <authorList>
            <person name="Cuomo C."/>
            <person name="Litvintseva A."/>
            <person name="Heitman J."/>
            <person name="Chen Y."/>
            <person name="Sun S."/>
            <person name="Springer D."/>
            <person name="Dromer F."/>
            <person name="Young S."/>
            <person name="Zeng Q."/>
            <person name="Chapman S."/>
            <person name="Gujja S."/>
            <person name="Saif S."/>
            <person name="Birren B."/>
        </authorList>
    </citation>
    <scope>NUCLEOTIDE SEQUENCE [LARGE SCALE GENOMIC DNA]</scope>
    <source>
        <strain evidence="7 8">CBS 6039</strain>
    </source>
</reference>
<dbReference type="GO" id="GO:0016593">
    <property type="term" value="C:Cdc73/Paf1 complex"/>
    <property type="evidence" value="ECO:0007669"/>
    <property type="project" value="InterPro"/>
</dbReference>
<dbReference type="STRING" id="1295533.A0A1E3HT68"/>
<dbReference type="GO" id="GO:0006368">
    <property type="term" value="P:transcription elongation by RNA polymerase II"/>
    <property type="evidence" value="ECO:0007669"/>
    <property type="project" value="InterPro"/>
</dbReference>
<dbReference type="Gene3D" id="3.40.50.11990">
    <property type="entry name" value="RNA polymerase II accessory factor, Cdc73 C-terminal domain"/>
    <property type="match status" value="1"/>
</dbReference>
<dbReference type="Proteomes" id="UP000094065">
    <property type="component" value="Unassembled WGS sequence"/>
</dbReference>
<keyword evidence="3" id="KW-0804">Transcription</keyword>
<feature type="region of interest" description="Disordered" evidence="5">
    <location>
        <begin position="147"/>
        <end position="166"/>
    </location>
</feature>
<name>A0A1E3HT68_9TREE</name>
<accession>A0A1E3HT68</accession>
<evidence type="ECO:0000259" key="6">
    <source>
        <dbReference type="Pfam" id="PF05179"/>
    </source>
</evidence>
<dbReference type="Pfam" id="PF05179">
    <property type="entry name" value="CDC73_C"/>
    <property type="match status" value="1"/>
</dbReference>
<proteinExistence type="inferred from homology"/>
<dbReference type="GO" id="GO:0000993">
    <property type="term" value="F:RNA polymerase II complex binding"/>
    <property type="evidence" value="ECO:0007669"/>
    <property type="project" value="TreeGrafter"/>
</dbReference>